<evidence type="ECO:0000256" key="5">
    <source>
        <dbReference type="ARBA" id="ARBA00022705"/>
    </source>
</evidence>
<dbReference type="InterPro" id="IPR001679">
    <property type="entry name" value="DNA_ligase"/>
</dbReference>
<dbReference type="InterPro" id="IPR033136">
    <property type="entry name" value="DNA_ligase_CS"/>
</dbReference>
<feature type="binding site" evidence="14">
    <location>
        <begin position="80"/>
        <end position="81"/>
    </location>
    <ligand>
        <name>NAD(+)</name>
        <dbReference type="ChEBI" id="CHEBI:57540"/>
    </ligand>
</feature>
<dbReference type="Pfam" id="PF03119">
    <property type="entry name" value="DNA_ligase_ZBD"/>
    <property type="match status" value="1"/>
</dbReference>
<comment type="catalytic activity">
    <reaction evidence="12 14">
        <text>NAD(+) + (deoxyribonucleotide)n-3'-hydroxyl + 5'-phospho-(deoxyribonucleotide)m = (deoxyribonucleotide)n+m + AMP + beta-nicotinamide D-nucleotide.</text>
        <dbReference type="EC" id="6.5.1.2"/>
    </reaction>
</comment>
<dbReference type="SUPFAM" id="SSF50249">
    <property type="entry name" value="Nucleic acid-binding proteins"/>
    <property type="match status" value="1"/>
</dbReference>
<evidence type="ECO:0000256" key="11">
    <source>
        <dbReference type="ARBA" id="ARBA00023204"/>
    </source>
</evidence>
<evidence type="ECO:0000256" key="13">
    <source>
        <dbReference type="ARBA" id="ARBA00060881"/>
    </source>
</evidence>
<gene>
    <name evidence="14 16" type="primary">ligA</name>
    <name evidence="16" type="ORF">IAA93_01170</name>
</gene>
<feature type="binding site" evidence="14">
    <location>
        <position position="420"/>
    </location>
    <ligand>
        <name>Zn(2+)</name>
        <dbReference type="ChEBI" id="CHEBI:29105"/>
    </ligand>
</feature>
<feature type="binding site" evidence="14">
    <location>
        <position position="405"/>
    </location>
    <ligand>
        <name>Zn(2+)</name>
        <dbReference type="ChEBI" id="CHEBI:29105"/>
    </ligand>
</feature>
<dbReference type="GO" id="GO:0006281">
    <property type="term" value="P:DNA repair"/>
    <property type="evidence" value="ECO:0007669"/>
    <property type="project" value="UniProtKB-KW"/>
</dbReference>
<dbReference type="InterPro" id="IPR013840">
    <property type="entry name" value="DNAligase_N"/>
</dbReference>
<evidence type="ECO:0000256" key="8">
    <source>
        <dbReference type="ARBA" id="ARBA00022833"/>
    </source>
</evidence>
<dbReference type="Pfam" id="PF12826">
    <property type="entry name" value="HHH_2"/>
    <property type="match status" value="1"/>
</dbReference>
<evidence type="ECO:0000256" key="4">
    <source>
        <dbReference type="ARBA" id="ARBA00022598"/>
    </source>
</evidence>
<proteinExistence type="inferred from homology"/>
<reference evidence="16" key="2">
    <citation type="submission" date="2021-04" db="EMBL/GenBank/DDBJ databases">
        <authorList>
            <person name="Gilroy R."/>
        </authorList>
    </citation>
    <scope>NUCLEOTIDE SEQUENCE</scope>
    <source>
        <strain evidence="16">MalCec1-1739</strain>
    </source>
</reference>
<comment type="function">
    <text evidence="1 14">DNA ligase that catalyzes the formation of phosphodiester linkages between 5'-phosphoryl and 3'-hydroxyl groups in double-stranded DNA using NAD as a coenzyme and as the energy source for the reaction. It is essential for DNA replication and repair of damaged DNA.</text>
</comment>
<organism evidence="16 17">
    <name type="scientific">Candidatus Avibacteroides avistercoris</name>
    <dbReference type="NCBI Taxonomy" id="2840690"/>
    <lineage>
        <taxon>Bacteria</taxon>
        <taxon>Pseudomonadati</taxon>
        <taxon>Bacteroidota</taxon>
        <taxon>Bacteroidia</taxon>
        <taxon>Bacteroidales</taxon>
        <taxon>Bacteroidaceae</taxon>
        <taxon>Bacteroidaceae incertae sedis</taxon>
        <taxon>Candidatus Avibacteroides</taxon>
    </lineage>
</organism>
<dbReference type="InterPro" id="IPR013839">
    <property type="entry name" value="DNAligase_adenylation"/>
</dbReference>
<feature type="binding site" evidence="14">
    <location>
        <position position="426"/>
    </location>
    <ligand>
        <name>Zn(2+)</name>
        <dbReference type="ChEBI" id="CHEBI:29105"/>
    </ligand>
</feature>
<dbReference type="GO" id="GO:0006260">
    <property type="term" value="P:DNA replication"/>
    <property type="evidence" value="ECO:0007669"/>
    <property type="project" value="UniProtKB-KW"/>
</dbReference>
<dbReference type="FunFam" id="2.40.50.140:FF:000012">
    <property type="entry name" value="DNA ligase"/>
    <property type="match status" value="1"/>
</dbReference>
<comment type="caution">
    <text evidence="16">The sequence shown here is derived from an EMBL/GenBank/DDBJ whole genome shotgun (WGS) entry which is preliminary data.</text>
</comment>
<keyword evidence="14" id="KW-0464">Manganese</keyword>
<evidence type="ECO:0000256" key="7">
    <source>
        <dbReference type="ARBA" id="ARBA00022763"/>
    </source>
</evidence>
<sequence>MDVFETIVDLRNKLNQHNYNYYVKNSPEISDKEYDDMMAELVRLEREYPQYADPNSPSVRVGSDITNEFRHVAHSTPMLSLGNTYSKDEVRDFYLRIKKQLNEDFEICCETKYDGISISLIYIDGELAQAVTRGDGLTGDDVTNNVKTIKSIPLKLHGDYPARLEMRGEILMPWKSFERLNKEREENEEPLFANPRNAASGTIKQQNSSVVARRGLDAYLYYVMSESLPSDSHYENLQYAKSLGLKVTGSIKKCRTLEEIFDYIDYWDVERKNLPIATDGIVLKVDSLTQQRALGFNAKSPKWAIAYKFQAERELTKLESIDFQVGRTGVVTPVANLAPVLLSGTIVRRATLHNEDFIKTLGLHIGDMVYVEKGGEIIPKISGVEQSPGSIRGQKVEFVKTCPVCGATLVKYEGESAYYCPNDSACPPQIKGKIIHFITRKAMNIDGLGPETVELFYNKGLIKDVADLYDLTEDRLIGIDRIAERSARKIITSIGQSKSVPFSRVLFALGIRFVGETTAKRLATELHSIDRIMAATLPELMSVTDVGEKIAQSIISFFKDGHNLSIVSRLRDKGLRMSEDSAPKSNGNSLAGMTIVISGVFQKHSRDEYKKIIEDNGGTNTSSISRKTSFVLAGENMGPQKRAKAEELGVRIVDEEEFLAMIENNQD</sequence>
<dbReference type="GO" id="GO:0003911">
    <property type="term" value="F:DNA ligase (NAD+) activity"/>
    <property type="evidence" value="ECO:0007669"/>
    <property type="project" value="UniProtKB-UniRule"/>
</dbReference>
<dbReference type="PANTHER" id="PTHR23389:SF9">
    <property type="entry name" value="DNA LIGASE"/>
    <property type="match status" value="1"/>
</dbReference>
<dbReference type="PROSITE" id="PS01056">
    <property type="entry name" value="DNA_LIGASE_N2"/>
    <property type="match status" value="1"/>
</dbReference>
<evidence type="ECO:0000256" key="14">
    <source>
        <dbReference type="HAMAP-Rule" id="MF_01588"/>
    </source>
</evidence>
<dbReference type="Gene3D" id="3.40.50.10190">
    <property type="entry name" value="BRCT domain"/>
    <property type="match status" value="1"/>
</dbReference>
<dbReference type="SUPFAM" id="SSF47781">
    <property type="entry name" value="RuvA domain 2-like"/>
    <property type="match status" value="1"/>
</dbReference>
<dbReference type="SMART" id="SM00532">
    <property type="entry name" value="LIGANc"/>
    <property type="match status" value="1"/>
</dbReference>
<protein>
    <recommendedName>
        <fullName evidence="3 14">DNA ligase</fullName>
        <ecNumber evidence="2 14">6.5.1.2</ecNumber>
    </recommendedName>
    <alternativeName>
        <fullName evidence="14">Polydeoxyribonucleotide synthase [NAD(+)]</fullName>
    </alternativeName>
</protein>
<dbReference type="Pfam" id="PF01653">
    <property type="entry name" value="DNA_ligase_aden"/>
    <property type="match status" value="1"/>
</dbReference>
<evidence type="ECO:0000259" key="15">
    <source>
        <dbReference type="PROSITE" id="PS50172"/>
    </source>
</evidence>
<evidence type="ECO:0000256" key="3">
    <source>
        <dbReference type="ARBA" id="ARBA00013308"/>
    </source>
</evidence>
<dbReference type="InterPro" id="IPR001357">
    <property type="entry name" value="BRCT_dom"/>
</dbReference>
<dbReference type="InterPro" id="IPR012340">
    <property type="entry name" value="NA-bd_OB-fold"/>
</dbReference>
<dbReference type="InterPro" id="IPR004150">
    <property type="entry name" value="NAD_DNA_ligase_OB"/>
</dbReference>
<dbReference type="EMBL" id="DWUP01000022">
    <property type="protein sequence ID" value="HJD52329.1"/>
    <property type="molecule type" value="Genomic_DNA"/>
</dbReference>
<feature type="domain" description="BRCT" evidence="15">
    <location>
        <begin position="585"/>
        <end position="667"/>
    </location>
</feature>
<dbReference type="InterPro" id="IPR004149">
    <property type="entry name" value="Znf_DNAligase_C4"/>
</dbReference>
<dbReference type="Gene3D" id="2.40.50.140">
    <property type="entry name" value="Nucleic acid-binding proteins"/>
    <property type="match status" value="1"/>
</dbReference>
<dbReference type="FunFam" id="3.30.470.30:FF:000001">
    <property type="entry name" value="DNA ligase"/>
    <property type="match status" value="1"/>
</dbReference>
<reference evidence="16" key="1">
    <citation type="journal article" date="2021" name="PeerJ">
        <title>Extensive microbial diversity within the chicken gut microbiome revealed by metagenomics and culture.</title>
        <authorList>
            <person name="Gilroy R."/>
            <person name="Ravi A."/>
            <person name="Getino M."/>
            <person name="Pursley I."/>
            <person name="Horton D.L."/>
            <person name="Alikhan N.F."/>
            <person name="Baker D."/>
            <person name="Gharbi K."/>
            <person name="Hall N."/>
            <person name="Watson M."/>
            <person name="Adriaenssens E.M."/>
            <person name="Foster-Nyarko E."/>
            <person name="Jarju S."/>
            <person name="Secka A."/>
            <person name="Antonio M."/>
            <person name="Oren A."/>
            <person name="Chaudhuri R.R."/>
            <person name="La Ragione R."/>
            <person name="Hildebrand F."/>
            <person name="Pallen M.J."/>
        </authorList>
    </citation>
    <scope>NUCLEOTIDE SEQUENCE</scope>
    <source>
        <strain evidence="16">MalCec1-1739</strain>
    </source>
</reference>
<feature type="binding site" evidence="14">
    <location>
        <position position="110"/>
    </location>
    <ligand>
        <name>NAD(+)</name>
        <dbReference type="ChEBI" id="CHEBI:57540"/>
    </ligand>
</feature>
<keyword evidence="5 14" id="KW-0235">DNA replication</keyword>
<feature type="binding site" evidence="14">
    <location>
        <position position="133"/>
    </location>
    <ligand>
        <name>NAD(+)</name>
        <dbReference type="ChEBI" id="CHEBI:57540"/>
    </ligand>
</feature>
<evidence type="ECO:0000313" key="16">
    <source>
        <dbReference type="EMBL" id="HJD52329.1"/>
    </source>
</evidence>
<feature type="binding site" evidence="14">
    <location>
        <position position="308"/>
    </location>
    <ligand>
        <name>NAD(+)</name>
        <dbReference type="ChEBI" id="CHEBI:57540"/>
    </ligand>
</feature>
<feature type="binding site" evidence="14">
    <location>
        <begin position="31"/>
        <end position="35"/>
    </location>
    <ligand>
        <name>NAD(+)</name>
        <dbReference type="ChEBI" id="CHEBI:57540"/>
    </ligand>
</feature>
<evidence type="ECO:0000256" key="2">
    <source>
        <dbReference type="ARBA" id="ARBA00012722"/>
    </source>
</evidence>
<dbReference type="InterPro" id="IPR003583">
    <property type="entry name" value="Hlx-hairpin-Hlx_DNA-bd_motif"/>
</dbReference>
<dbReference type="GO" id="GO:0046872">
    <property type="term" value="F:metal ion binding"/>
    <property type="evidence" value="ECO:0007669"/>
    <property type="project" value="UniProtKB-KW"/>
</dbReference>
<keyword evidence="10 14" id="KW-0520">NAD</keyword>
<dbReference type="PIRSF" id="PIRSF001604">
    <property type="entry name" value="LigA"/>
    <property type="match status" value="1"/>
</dbReference>
<dbReference type="SUPFAM" id="SSF52113">
    <property type="entry name" value="BRCT domain"/>
    <property type="match status" value="1"/>
</dbReference>
<keyword evidence="6 14" id="KW-0479">Metal-binding</keyword>
<dbReference type="InterPro" id="IPR010994">
    <property type="entry name" value="RuvA_2-like"/>
</dbReference>
<keyword evidence="4 14" id="KW-0436">Ligase</keyword>
<dbReference type="SMART" id="SM00292">
    <property type="entry name" value="BRCT"/>
    <property type="match status" value="1"/>
</dbReference>
<dbReference type="NCBIfam" id="TIGR00575">
    <property type="entry name" value="dnlj"/>
    <property type="match status" value="1"/>
</dbReference>
<dbReference type="GO" id="GO:0003677">
    <property type="term" value="F:DNA binding"/>
    <property type="evidence" value="ECO:0007669"/>
    <property type="project" value="InterPro"/>
</dbReference>
<keyword evidence="11 14" id="KW-0234">DNA repair</keyword>
<dbReference type="Pfam" id="PF22745">
    <property type="entry name" value="Nlig-Ia"/>
    <property type="match status" value="1"/>
</dbReference>
<comment type="cofactor">
    <cofactor evidence="14">
        <name>Mg(2+)</name>
        <dbReference type="ChEBI" id="CHEBI:18420"/>
    </cofactor>
    <cofactor evidence="14">
        <name>Mn(2+)</name>
        <dbReference type="ChEBI" id="CHEBI:29035"/>
    </cofactor>
</comment>
<evidence type="ECO:0000256" key="12">
    <source>
        <dbReference type="ARBA" id="ARBA00034005"/>
    </source>
</evidence>
<dbReference type="InterPro" id="IPR036420">
    <property type="entry name" value="BRCT_dom_sf"/>
</dbReference>
<feature type="binding site" evidence="14">
    <location>
        <position position="169"/>
    </location>
    <ligand>
        <name>NAD(+)</name>
        <dbReference type="ChEBI" id="CHEBI:57540"/>
    </ligand>
</feature>
<dbReference type="EC" id="6.5.1.2" evidence="2 14"/>
<dbReference type="SMART" id="SM00278">
    <property type="entry name" value="HhH1"/>
    <property type="match status" value="3"/>
</dbReference>
<keyword evidence="8 14" id="KW-0862">Zinc</keyword>
<dbReference type="Proteomes" id="UP000787625">
    <property type="component" value="Unassembled WGS sequence"/>
</dbReference>
<dbReference type="FunFam" id="1.10.150.20:FF:000007">
    <property type="entry name" value="DNA ligase"/>
    <property type="match status" value="1"/>
</dbReference>
<dbReference type="CDD" id="cd00114">
    <property type="entry name" value="LIGANc"/>
    <property type="match status" value="1"/>
</dbReference>
<dbReference type="FunFam" id="1.10.150.20:FF:000006">
    <property type="entry name" value="DNA ligase"/>
    <property type="match status" value="1"/>
</dbReference>
<dbReference type="NCBIfam" id="NF005932">
    <property type="entry name" value="PRK07956.1"/>
    <property type="match status" value="1"/>
</dbReference>
<evidence type="ECO:0000256" key="10">
    <source>
        <dbReference type="ARBA" id="ARBA00023027"/>
    </source>
</evidence>
<dbReference type="GO" id="GO:0005829">
    <property type="term" value="C:cytosol"/>
    <property type="evidence" value="ECO:0007669"/>
    <property type="project" value="TreeGrafter"/>
</dbReference>
<dbReference type="HAMAP" id="MF_01588">
    <property type="entry name" value="DNA_ligase_A"/>
    <property type="match status" value="1"/>
</dbReference>
<keyword evidence="7 14" id="KW-0227">DNA damage</keyword>
<feature type="active site" description="N6-AMP-lysine intermediate" evidence="14">
    <location>
        <position position="112"/>
    </location>
</feature>
<dbReference type="PANTHER" id="PTHR23389">
    <property type="entry name" value="CHROMOSOME TRANSMISSION FIDELITY FACTOR 18"/>
    <property type="match status" value="1"/>
</dbReference>
<dbReference type="InterPro" id="IPR041663">
    <property type="entry name" value="DisA/LigA_HHH"/>
</dbReference>
<feature type="binding site" evidence="14">
    <location>
        <position position="402"/>
    </location>
    <ligand>
        <name>Zn(2+)</name>
        <dbReference type="ChEBI" id="CHEBI:29105"/>
    </ligand>
</feature>
<dbReference type="Pfam" id="PF00533">
    <property type="entry name" value="BRCT"/>
    <property type="match status" value="1"/>
</dbReference>
<dbReference type="SUPFAM" id="SSF56091">
    <property type="entry name" value="DNA ligase/mRNA capping enzyme, catalytic domain"/>
    <property type="match status" value="1"/>
</dbReference>
<dbReference type="Gene3D" id="3.30.470.30">
    <property type="entry name" value="DNA ligase/mRNA capping enzyme"/>
    <property type="match status" value="1"/>
</dbReference>
<comment type="similarity">
    <text evidence="13 14">Belongs to the NAD-dependent DNA ligase family. LigA subfamily.</text>
</comment>
<accession>A0A9D2ZUD2</accession>
<dbReference type="CDD" id="cd17748">
    <property type="entry name" value="BRCT_DNA_ligase_like"/>
    <property type="match status" value="1"/>
</dbReference>
<evidence type="ECO:0000256" key="6">
    <source>
        <dbReference type="ARBA" id="ARBA00022723"/>
    </source>
</evidence>
<dbReference type="Gene3D" id="1.10.287.610">
    <property type="entry name" value="Helix hairpin bin"/>
    <property type="match status" value="1"/>
</dbReference>
<dbReference type="PROSITE" id="PS50172">
    <property type="entry name" value="BRCT"/>
    <property type="match status" value="1"/>
</dbReference>
<dbReference type="Gene3D" id="6.20.10.30">
    <property type="match status" value="1"/>
</dbReference>
<keyword evidence="9 14" id="KW-0460">Magnesium</keyword>
<evidence type="ECO:0000256" key="1">
    <source>
        <dbReference type="ARBA" id="ARBA00004067"/>
    </source>
</evidence>
<dbReference type="Gene3D" id="1.10.150.20">
    <property type="entry name" value="5' to 3' exonuclease, C-terminal subdomain"/>
    <property type="match status" value="2"/>
</dbReference>
<dbReference type="Pfam" id="PF14520">
    <property type="entry name" value="HHH_5"/>
    <property type="match status" value="1"/>
</dbReference>
<evidence type="ECO:0000313" key="17">
    <source>
        <dbReference type="Proteomes" id="UP000787625"/>
    </source>
</evidence>
<name>A0A9D2ZUD2_9BACT</name>
<evidence type="ECO:0000256" key="9">
    <source>
        <dbReference type="ARBA" id="ARBA00022842"/>
    </source>
</evidence>
<dbReference type="Pfam" id="PF03120">
    <property type="entry name" value="OB_DNA_ligase"/>
    <property type="match status" value="1"/>
</dbReference>
<dbReference type="AlphaFoldDB" id="A0A9D2ZUD2"/>
<feature type="binding site" evidence="14">
    <location>
        <position position="284"/>
    </location>
    <ligand>
        <name>NAD(+)</name>
        <dbReference type="ChEBI" id="CHEBI:57540"/>
    </ligand>
</feature>